<dbReference type="SMART" id="SM00255">
    <property type="entry name" value="TIR"/>
    <property type="match status" value="1"/>
</dbReference>
<dbReference type="PANTHER" id="PTHR19879">
    <property type="entry name" value="TRANSCRIPTION INITIATION FACTOR TFIID"/>
    <property type="match status" value="1"/>
</dbReference>
<evidence type="ECO:0000259" key="2">
    <source>
        <dbReference type="PROSITE" id="PS50104"/>
    </source>
</evidence>
<dbReference type="InterPro" id="IPR015943">
    <property type="entry name" value="WD40/YVTN_repeat-like_dom_sf"/>
</dbReference>
<comment type="caution">
    <text evidence="3">The sequence shown here is derived from an EMBL/GenBank/DDBJ whole genome shotgun (WGS) entry which is preliminary data.</text>
</comment>
<dbReference type="SUPFAM" id="SSF52200">
    <property type="entry name" value="Toll/Interleukin receptor TIR domain"/>
    <property type="match status" value="1"/>
</dbReference>
<dbReference type="RefSeq" id="WP_252443533.1">
    <property type="nucleotide sequence ID" value="NZ_JAGSOV010000061.1"/>
</dbReference>
<gene>
    <name evidence="3" type="ORF">KDL28_28370</name>
</gene>
<evidence type="ECO:0000256" key="1">
    <source>
        <dbReference type="PROSITE-ProRule" id="PRU00221"/>
    </source>
</evidence>
<sequence>MPVVQYAAFMSYSHSTDRELAPELQRLIVRVGQPFYRRSTLRVFRDSSSLTMGQPLPQSIAEAIRSSRYFILMASPAAAASPWVQREVELWLENRRLDELFIVLTDGDIVWDPERGDFDWTRTTALPQRLLARRFAEEPLWEDVRSARGMTRRGQRNNRLRESARTLAAPMRGLRKDELADEDERASRNGRRILQAGMAGLTALAVATTATSVYAFGQRDLAAAQLRSSTARALVAESANVAARDPVLSARLALLAHEAEQSPQTASALMDAVDRNRHIVRYLVEASRVATGVDPLTGDEPLTGVAISPDGTTAVGVSSQDGTVRVWDVDTGAELGRLTTDDPEGNVSPALTFLTDDRLAVLFQLHVDIWHLPSAQLLSTTPVTGGRTTGISADGRYLAIGVADAPAGADGQVYDLAAPGGPSLVATTDAVTAAETATRARSVDAVFPRQPRDYQDVAADGRHAAVLLENTTVEMWDLAAGRIRHRQEFTDESGIATVAVSGDAESVVVGTGTGALLRFEPGETAPEVVATLPAAIQRIDLDAEGRYGVASDVDGTAVVLDLADDRRFEVLAGLRAEPTPDGVAEQPGLVASDDGRWLGLVRDASVQIWDIASGSAVGEVAATRDRLPGGSLLESTVFSREGSRLAVWSEGDVITYRMPELVEVTRERAQDPRSAAEAVQRATGRTQLFRLATPSASGSPETREIWAASAAGTSLLRRLEDTSDRSLGVVADADGAVVSIEPFDPLGAVDTTVFDIGAAEPQEVASFTRIEHSWSTTSGGRGRYVAFDRAVRDIETGSEVPLVGGDDAFADDDAALLREDGILVRNVGPTREATGVLRNTVLVWDAGAGSLIGEWADPLPMSEIGQQGTQIVAVGPDRVASLRADGSIALWRIDRAAWAAQLCGLVGDLPEPERIRFLGAVDAAPICA</sequence>
<feature type="repeat" description="WD" evidence="1">
    <location>
        <begin position="302"/>
        <end position="337"/>
    </location>
</feature>
<reference evidence="3" key="1">
    <citation type="submission" date="2021-04" db="EMBL/GenBank/DDBJ databases">
        <title>Pseudonocardia sp. nov., isolated from sandy soil of mangrove forest.</title>
        <authorList>
            <person name="Zan Z."/>
            <person name="Huang R."/>
            <person name="Liu W."/>
        </authorList>
    </citation>
    <scope>NUCLEOTIDE SEQUENCE</scope>
    <source>
        <strain evidence="3">S2-4</strain>
    </source>
</reference>
<protein>
    <submittedName>
        <fullName evidence="3">TIR domain-containing protein</fullName>
    </submittedName>
</protein>
<keyword evidence="1" id="KW-0853">WD repeat</keyword>
<dbReference type="Gene3D" id="3.40.50.10140">
    <property type="entry name" value="Toll/interleukin-1 receptor homology (TIR) domain"/>
    <property type="match status" value="1"/>
</dbReference>
<dbReference type="PROSITE" id="PS50104">
    <property type="entry name" value="TIR"/>
    <property type="match status" value="1"/>
</dbReference>
<dbReference type="InterPro" id="IPR011047">
    <property type="entry name" value="Quinoprotein_ADH-like_sf"/>
</dbReference>
<dbReference type="SUPFAM" id="SSF50998">
    <property type="entry name" value="Quinoprotein alcohol dehydrogenase-like"/>
    <property type="match status" value="1"/>
</dbReference>
<dbReference type="Proteomes" id="UP001165283">
    <property type="component" value="Unassembled WGS sequence"/>
</dbReference>
<dbReference type="InterPro" id="IPR001680">
    <property type="entry name" value="WD40_rpt"/>
</dbReference>
<dbReference type="Gene3D" id="2.130.10.10">
    <property type="entry name" value="YVTN repeat-like/Quinoprotein amine dehydrogenase"/>
    <property type="match status" value="2"/>
</dbReference>
<evidence type="ECO:0000313" key="4">
    <source>
        <dbReference type="Proteomes" id="UP001165283"/>
    </source>
</evidence>
<accession>A0ABT1A7P5</accession>
<dbReference type="PANTHER" id="PTHR19879:SF9">
    <property type="entry name" value="TRANSCRIPTION INITIATION FACTOR TFIID SUBUNIT 5"/>
    <property type="match status" value="1"/>
</dbReference>
<dbReference type="Pfam" id="PF13676">
    <property type="entry name" value="TIR_2"/>
    <property type="match status" value="1"/>
</dbReference>
<dbReference type="PROSITE" id="PS50082">
    <property type="entry name" value="WD_REPEATS_2"/>
    <property type="match status" value="1"/>
</dbReference>
<proteinExistence type="predicted"/>
<dbReference type="SUPFAM" id="SSF50969">
    <property type="entry name" value="YVTN repeat-like/Quinoprotein amine dehydrogenase"/>
    <property type="match status" value="1"/>
</dbReference>
<evidence type="ECO:0000313" key="3">
    <source>
        <dbReference type="EMBL" id="MCO1658991.1"/>
    </source>
</evidence>
<dbReference type="SMART" id="SM00320">
    <property type="entry name" value="WD40"/>
    <property type="match status" value="2"/>
</dbReference>
<dbReference type="InterPro" id="IPR000157">
    <property type="entry name" value="TIR_dom"/>
</dbReference>
<keyword evidence="4" id="KW-1185">Reference proteome</keyword>
<dbReference type="InterPro" id="IPR011044">
    <property type="entry name" value="Quino_amine_DH_bsu"/>
</dbReference>
<dbReference type="InterPro" id="IPR035897">
    <property type="entry name" value="Toll_tir_struct_dom_sf"/>
</dbReference>
<feature type="domain" description="TIR" evidence="2">
    <location>
        <begin position="4"/>
        <end position="127"/>
    </location>
</feature>
<dbReference type="EMBL" id="JAGSOV010000061">
    <property type="protein sequence ID" value="MCO1658991.1"/>
    <property type="molecule type" value="Genomic_DNA"/>
</dbReference>
<organism evidence="3 4">
    <name type="scientific">Pseudonocardia humida</name>
    <dbReference type="NCBI Taxonomy" id="2800819"/>
    <lineage>
        <taxon>Bacteria</taxon>
        <taxon>Bacillati</taxon>
        <taxon>Actinomycetota</taxon>
        <taxon>Actinomycetes</taxon>
        <taxon>Pseudonocardiales</taxon>
        <taxon>Pseudonocardiaceae</taxon>
        <taxon>Pseudonocardia</taxon>
    </lineage>
</organism>
<name>A0ABT1A7P5_9PSEU</name>